<sequence>MPEINNEINSADLMQLESMRQVQTPRLGRLLTYWLGGIFLVLILCLFLPWTQNIRSTGSLTALTPQDRPQTIEAVIAGRIQAWHVMEGALVKKGDTIVSITEVKEKYLDPQLLARLSEQVEAKHGAANATEAKAQAMQAQIQALRLGLTFSLQKARNKVQQTRLKLQSDSMDVVAQRTDLTIAESQFARQESLYNQGLKSLTELESRRLKLQEAQAKLLSVKNKYDASRAELQNARTELNSLQAEYADKIAKADAELNATRSYIYGTQAELSKLQNEYSNTQIRSQYYHILAPQDGYLVRTLKAGLGETIKEGEPVATIMPANPQLAAELYVNALDLPLIKRDDKVRLQFEGWPALVFSGWPGASFGTFGGQVAVIDNTGTNGQYRLLVVPDPEQEPWPNALRVGSGVFGWAMLNTVPMWYEIWRQLNSFPADYTGGKETGTQDKKTAKASTDQAKEEY</sequence>
<keyword evidence="5" id="KW-0472">Membrane</keyword>
<evidence type="ECO:0000256" key="5">
    <source>
        <dbReference type="SAM" id="Phobius"/>
    </source>
</evidence>
<feature type="coiled-coil region" evidence="3">
    <location>
        <begin position="204"/>
        <end position="252"/>
    </location>
</feature>
<dbReference type="Gene3D" id="2.40.50.100">
    <property type="match status" value="1"/>
</dbReference>
<accession>A0A512B0E0</accession>
<evidence type="ECO:0000256" key="3">
    <source>
        <dbReference type="SAM" id="Coils"/>
    </source>
</evidence>
<comment type="caution">
    <text evidence="6">The sequence shown here is derived from an EMBL/GenBank/DDBJ whole genome shotgun (WGS) entry which is preliminary data.</text>
</comment>
<dbReference type="OrthoDB" id="9760528at2"/>
<dbReference type="EMBL" id="BJYS01000023">
    <property type="protein sequence ID" value="GEO05428.1"/>
    <property type="molecule type" value="Genomic_DNA"/>
</dbReference>
<evidence type="ECO:0000313" key="7">
    <source>
        <dbReference type="Proteomes" id="UP000321532"/>
    </source>
</evidence>
<evidence type="ECO:0000256" key="1">
    <source>
        <dbReference type="ARBA" id="ARBA00004196"/>
    </source>
</evidence>
<reference evidence="6 7" key="1">
    <citation type="submission" date="2019-07" db="EMBL/GenBank/DDBJ databases">
        <title>Whole genome shotgun sequence of Adhaeribacter aerolatus NBRC 106133.</title>
        <authorList>
            <person name="Hosoyama A."/>
            <person name="Uohara A."/>
            <person name="Ohji S."/>
            <person name="Ichikawa N."/>
        </authorList>
    </citation>
    <scope>NUCLEOTIDE SEQUENCE [LARGE SCALE GENOMIC DNA]</scope>
    <source>
        <strain evidence="6 7">NBRC 106133</strain>
    </source>
</reference>
<protein>
    <submittedName>
        <fullName evidence="6">Biotin attachment protein</fullName>
    </submittedName>
</protein>
<dbReference type="PANTHER" id="PTHR32347">
    <property type="entry name" value="EFFLUX SYSTEM COMPONENT YKNX-RELATED"/>
    <property type="match status" value="1"/>
</dbReference>
<proteinExistence type="predicted"/>
<dbReference type="RefSeq" id="WP_146899386.1">
    <property type="nucleotide sequence ID" value="NZ_BJYS01000023.1"/>
</dbReference>
<gene>
    <name evidence="6" type="ORF">AAE02nite_30920</name>
</gene>
<name>A0A512B0E0_9BACT</name>
<dbReference type="GO" id="GO:0015562">
    <property type="term" value="F:efflux transmembrane transporter activity"/>
    <property type="evidence" value="ECO:0007669"/>
    <property type="project" value="InterPro"/>
</dbReference>
<evidence type="ECO:0000256" key="4">
    <source>
        <dbReference type="SAM" id="MobiDB-lite"/>
    </source>
</evidence>
<keyword evidence="7" id="KW-1185">Reference proteome</keyword>
<organism evidence="6 7">
    <name type="scientific">Adhaeribacter aerolatus</name>
    <dbReference type="NCBI Taxonomy" id="670289"/>
    <lineage>
        <taxon>Bacteria</taxon>
        <taxon>Pseudomonadati</taxon>
        <taxon>Bacteroidota</taxon>
        <taxon>Cytophagia</taxon>
        <taxon>Cytophagales</taxon>
        <taxon>Hymenobacteraceae</taxon>
        <taxon>Adhaeribacter</taxon>
    </lineage>
</organism>
<dbReference type="InterPro" id="IPR050465">
    <property type="entry name" value="UPF0194_transport"/>
</dbReference>
<dbReference type="Proteomes" id="UP000321532">
    <property type="component" value="Unassembled WGS sequence"/>
</dbReference>
<dbReference type="AlphaFoldDB" id="A0A512B0E0"/>
<dbReference type="GO" id="GO:0030313">
    <property type="term" value="C:cell envelope"/>
    <property type="evidence" value="ECO:0007669"/>
    <property type="project" value="UniProtKB-SubCell"/>
</dbReference>
<dbReference type="Gene3D" id="1.20.1600.10">
    <property type="entry name" value="Outer membrane efflux proteins (OEP)"/>
    <property type="match status" value="1"/>
</dbReference>
<evidence type="ECO:0000256" key="2">
    <source>
        <dbReference type="ARBA" id="ARBA00023054"/>
    </source>
</evidence>
<keyword evidence="5" id="KW-0812">Transmembrane</keyword>
<comment type="subcellular location">
    <subcellularLocation>
        <location evidence="1">Cell envelope</location>
    </subcellularLocation>
</comment>
<keyword evidence="5" id="KW-1133">Transmembrane helix</keyword>
<evidence type="ECO:0000313" key="6">
    <source>
        <dbReference type="EMBL" id="GEO05428.1"/>
    </source>
</evidence>
<keyword evidence="2 3" id="KW-0175">Coiled coil</keyword>
<feature type="region of interest" description="Disordered" evidence="4">
    <location>
        <begin position="435"/>
        <end position="459"/>
    </location>
</feature>
<dbReference type="PANTHER" id="PTHR32347:SF23">
    <property type="entry name" value="BLL5650 PROTEIN"/>
    <property type="match status" value="1"/>
</dbReference>
<feature type="transmembrane region" description="Helical" evidence="5">
    <location>
        <begin position="30"/>
        <end position="50"/>
    </location>
</feature>